<dbReference type="GO" id="GO:0000428">
    <property type="term" value="C:DNA-directed RNA polymerase complex"/>
    <property type="evidence" value="ECO:0007669"/>
    <property type="project" value="UniProtKB-KW"/>
</dbReference>
<evidence type="ECO:0000256" key="5">
    <source>
        <dbReference type="ARBA" id="ARBA00023163"/>
    </source>
</evidence>
<sequence length="259" mass="28241">LFTEEETMHILSYVPDPRMPEPVIVGGKKFYHGRSIFSSILPEGLNVKFRSKLCSGAKDRCEYEDAPEDKDVLIIDGTMNTGTIDEAAIGPFSGIIIDKIFRKFGPAEGANFIDRMTRLAVGFISSRGFSTGIADYDIPENAVSQISEISAEVVQKINKVIESYNQGLLESMPGRSLEETLEMEILGLTGQVRDESGKIASAYLGLNNPSVIMARSGARAKMLNISEVAGMVGQQSVRGGRINRGYSGRTLPHFQKGDV</sequence>
<dbReference type="InterPro" id="IPR007083">
    <property type="entry name" value="RNA_pol_Rpb1_4"/>
</dbReference>
<dbReference type="AlphaFoldDB" id="T0YDE4"/>
<keyword evidence="4" id="KW-0548">Nucleotidyltransferase</keyword>
<evidence type="ECO:0000313" key="8">
    <source>
        <dbReference type="EMBL" id="EQD33331.1"/>
    </source>
</evidence>
<evidence type="ECO:0000256" key="3">
    <source>
        <dbReference type="ARBA" id="ARBA00022679"/>
    </source>
</evidence>
<feature type="non-terminal residue" evidence="8">
    <location>
        <position position="259"/>
    </location>
</feature>
<keyword evidence="3" id="KW-0808">Transferase</keyword>
<evidence type="ECO:0000256" key="4">
    <source>
        <dbReference type="ARBA" id="ARBA00022695"/>
    </source>
</evidence>
<reference evidence="8" key="1">
    <citation type="submission" date="2013-08" db="EMBL/GenBank/DDBJ databases">
        <authorList>
            <person name="Mendez C."/>
            <person name="Richter M."/>
            <person name="Ferrer M."/>
            <person name="Sanchez J."/>
        </authorList>
    </citation>
    <scope>NUCLEOTIDE SEQUENCE</scope>
</reference>
<dbReference type="GO" id="GO:0003899">
    <property type="term" value="F:DNA-directed RNA polymerase activity"/>
    <property type="evidence" value="ECO:0007669"/>
    <property type="project" value="UniProtKB-EC"/>
</dbReference>
<dbReference type="Pfam" id="PF04983">
    <property type="entry name" value="RNA_pol_Rpb1_3"/>
    <property type="match status" value="1"/>
</dbReference>
<organism evidence="8">
    <name type="scientific">mine drainage metagenome</name>
    <dbReference type="NCBI Taxonomy" id="410659"/>
    <lineage>
        <taxon>unclassified sequences</taxon>
        <taxon>metagenomes</taxon>
        <taxon>ecological metagenomes</taxon>
    </lineage>
</organism>
<dbReference type="EMBL" id="AUZZ01009556">
    <property type="protein sequence ID" value="EQD33331.1"/>
    <property type="molecule type" value="Genomic_DNA"/>
</dbReference>
<feature type="domain" description="RNA polymerase Rpb1" evidence="6">
    <location>
        <begin position="2"/>
        <end position="135"/>
    </location>
</feature>
<feature type="domain" description="RNA polymerase Rpb1" evidence="7">
    <location>
        <begin position="161"/>
        <end position="258"/>
    </location>
</feature>
<dbReference type="Gene3D" id="1.10.132.30">
    <property type="match status" value="1"/>
</dbReference>
<keyword evidence="2 8" id="KW-0240">DNA-directed RNA polymerase</keyword>
<evidence type="ECO:0000256" key="1">
    <source>
        <dbReference type="ARBA" id="ARBA00012418"/>
    </source>
</evidence>
<proteinExistence type="predicted"/>
<dbReference type="SUPFAM" id="SSF64484">
    <property type="entry name" value="beta and beta-prime subunits of DNA dependent RNA-polymerase"/>
    <property type="match status" value="1"/>
</dbReference>
<dbReference type="PANTHER" id="PTHR19376">
    <property type="entry name" value="DNA-DIRECTED RNA POLYMERASE"/>
    <property type="match status" value="1"/>
</dbReference>
<dbReference type="Gene3D" id="1.10.274.100">
    <property type="entry name" value="RNA polymerase Rpb1, domain 3"/>
    <property type="match status" value="1"/>
</dbReference>
<keyword evidence="5" id="KW-0804">Transcription</keyword>
<dbReference type="Pfam" id="PF05000">
    <property type="entry name" value="RNA_pol_Rpb1_4"/>
    <property type="match status" value="1"/>
</dbReference>
<accession>T0YDE4</accession>
<dbReference type="InterPro" id="IPR045867">
    <property type="entry name" value="DNA-dir_RpoC_beta_prime"/>
</dbReference>
<reference evidence="8" key="2">
    <citation type="journal article" date="2014" name="ISME J.">
        <title>Microbial stratification in low pH oxic and suboxic macroscopic growths along an acid mine drainage.</title>
        <authorList>
            <person name="Mendez-Garcia C."/>
            <person name="Mesa V."/>
            <person name="Sprenger R.R."/>
            <person name="Richter M."/>
            <person name="Diez M.S."/>
            <person name="Solano J."/>
            <person name="Bargiela R."/>
            <person name="Golyshina O.V."/>
            <person name="Manteca A."/>
            <person name="Ramos J.L."/>
            <person name="Gallego J.R."/>
            <person name="Llorente I."/>
            <person name="Martins Dos Santos V.A."/>
            <person name="Jensen O.N."/>
            <person name="Pelaez A.I."/>
            <person name="Sanchez J."/>
            <person name="Ferrer M."/>
        </authorList>
    </citation>
    <scope>NUCLEOTIDE SEQUENCE</scope>
</reference>
<evidence type="ECO:0000259" key="7">
    <source>
        <dbReference type="Pfam" id="PF05000"/>
    </source>
</evidence>
<comment type="caution">
    <text evidence="8">The sequence shown here is derived from an EMBL/GenBank/DDBJ whole genome shotgun (WGS) entry which is preliminary data.</text>
</comment>
<name>T0YDE4_9ZZZZ</name>
<dbReference type="InterPro" id="IPR007066">
    <property type="entry name" value="RNA_pol_Rpb1_3"/>
</dbReference>
<dbReference type="InterPro" id="IPR038120">
    <property type="entry name" value="Rpb1_funnel_sf"/>
</dbReference>
<dbReference type="EC" id="2.7.7.6" evidence="1"/>
<evidence type="ECO:0000256" key="2">
    <source>
        <dbReference type="ARBA" id="ARBA00022478"/>
    </source>
</evidence>
<dbReference type="PANTHER" id="PTHR19376:SF32">
    <property type="entry name" value="DNA-DIRECTED RNA POLYMERASE III SUBUNIT RPC1"/>
    <property type="match status" value="1"/>
</dbReference>
<gene>
    <name evidence="8" type="ORF">B2A_13207</name>
</gene>
<dbReference type="InterPro" id="IPR042102">
    <property type="entry name" value="RNA_pol_Rpb1_3_sf"/>
</dbReference>
<protein>
    <recommendedName>
        <fullName evidence="1">DNA-directed RNA polymerase</fullName>
        <ecNumber evidence="1">2.7.7.6</ecNumber>
    </recommendedName>
</protein>
<feature type="non-terminal residue" evidence="8">
    <location>
        <position position="1"/>
    </location>
</feature>
<dbReference type="GO" id="GO:0006351">
    <property type="term" value="P:DNA-templated transcription"/>
    <property type="evidence" value="ECO:0007669"/>
    <property type="project" value="InterPro"/>
</dbReference>
<dbReference type="GO" id="GO:0003677">
    <property type="term" value="F:DNA binding"/>
    <property type="evidence" value="ECO:0007669"/>
    <property type="project" value="InterPro"/>
</dbReference>
<evidence type="ECO:0000259" key="6">
    <source>
        <dbReference type="Pfam" id="PF04983"/>
    </source>
</evidence>